<name>A0ABN8I2H2_9NEOP</name>
<gene>
    <name evidence="1" type="ORF">IPOD504_LOCUS4432</name>
</gene>
<protein>
    <recommendedName>
        <fullName evidence="3">Transposase</fullName>
    </recommendedName>
</protein>
<evidence type="ECO:0000313" key="1">
    <source>
        <dbReference type="EMBL" id="CAH2043756.1"/>
    </source>
</evidence>
<feature type="non-terminal residue" evidence="1">
    <location>
        <position position="101"/>
    </location>
</feature>
<accession>A0ABN8I2H2</accession>
<organism evidence="1 2">
    <name type="scientific">Iphiclides podalirius</name>
    <name type="common">scarce swallowtail</name>
    <dbReference type="NCBI Taxonomy" id="110791"/>
    <lineage>
        <taxon>Eukaryota</taxon>
        <taxon>Metazoa</taxon>
        <taxon>Ecdysozoa</taxon>
        <taxon>Arthropoda</taxon>
        <taxon>Hexapoda</taxon>
        <taxon>Insecta</taxon>
        <taxon>Pterygota</taxon>
        <taxon>Neoptera</taxon>
        <taxon>Endopterygota</taxon>
        <taxon>Lepidoptera</taxon>
        <taxon>Glossata</taxon>
        <taxon>Ditrysia</taxon>
        <taxon>Papilionoidea</taxon>
        <taxon>Papilionidae</taxon>
        <taxon>Papilioninae</taxon>
        <taxon>Iphiclides</taxon>
    </lineage>
</organism>
<evidence type="ECO:0008006" key="3">
    <source>
        <dbReference type="Google" id="ProtNLM"/>
    </source>
</evidence>
<keyword evidence="2" id="KW-1185">Reference proteome</keyword>
<reference evidence="1" key="1">
    <citation type="submission" date="2022-03" db="EMBL/GenBank/DDBJ databases">
        <authorList>
            <person name="Martin H S."/>
        </authorList>
    </citation>
    <scope>NUCLEOTIDE SEQUENCE</scope>
</reference>
<dbReference type="Proteomes" id="UP000837857">
    <property type="component" value="Chromosome 15"/>
</dbReference>
<sequence>MQNATIRARQDRIIIKDQFYCDDVDREAIMKNKEVSAKDVCDYTIRWPLTVNRRAWRVRIGGNTAAAILARAADATEHARAQRTRGIKYAVHTSGARHESL</sequence>
<dbReference type="EMBL" id="OW152827">
    <property type="protein sequence ID" value="CAH2043756.1"/>
    <property type="molecule type" value="Genomic_DNA"/>
</dbReference>
<evidence type="ECO:0000313" key="2">
    <source>
        <dbReference type="Proteomes" id="UP000837857"/>
    </source>
</evidence>
<proteinExistence type="predicted"/>